<feature type="transmembrane region" description="Helical" evidence="1">
    <location>
        <begin position="35"/>
        <end position="54"/>
    </location>
</feature>
<dbReference type="STRING" id="446470.Snas_6371"/>
<keyword evidence="1" id="KW-0812">Transmembrane</keyword>
<feature type="transmembrane region" description="Helical" evidence="1">
    <location>
        <begin position="180"/>
        <end position="200"/>
    </location>
</feature>
<protein>
    <recommendedName>
        <fullName evidence="4">Phosphatidate cytidylyltransferase</fullName>
    </recommendedName>
</protein>
<accession>D3Q4A2</accession>
<dbReference type="eggNOG" id="ENOG50339V2">
    <property type="taxonomic scope" value="Bacteria"/>
</dbReference>
<evidence type="ECO:0008006" key="4">
    <source>
        <dbReference type="Google" id="ProtNLM"/>
    </source>
</evidence>
<feature type="transmembrane region" description="Helical" evidence="1">
    <location>
        <begin position="212"/>
        <end position="231"/>
    </location>
</feature>
<dbReference type="EMBL" id="CP001778">
    <property type="protein sequence ID" value="ADD45987.1"/>
    <property type="molecule type" value="Genomic_DNA"/>
</dbReference>
<keyword evidence="3" id="KW-1185">Reference proteome</keyword>
<name>D3Q4A2_STANL</name>
<reference evidence="2 3" key="1">
    <citation type="journal article" date="2009" name="Stand. Genomic Sci.">
        <title>Complete genome sequence of Stackebrandtia nassauensis type strain (LLR-40K-21).</title>
        <authorList>
            <person name="Munk C."/>
            <person name="Lapidus A."/>
            <person name="Copeland A."/>
            <person name="Jando M."/>
            <person name="Mayilraj S."/>
            <person name="Glavina Del Rio T."/>
            <person name="Nolan M."/>
            <person name="Chen F."/>
            <person name="Lucas S."/>
            <person name="Tice H."/>
            <person name="Cheng J.F."/>
            <person name="Han C."/>
            <person name="Detter J.C."/>
            <person name="Bruce D."/>
            <person name="Goodwin L."/>
            <person name="Chain P."/>
            <person name="Pitluck S."/>
            <person name="Goker M."/>
            <person name="Ovchinikova G."/>
            <person name="Pati A."/>
            <person name="Ivanova N."/>
            <person name="Mavromatis K."/>
            <person name="Chen A."/>
            <person name="Palaniappan K."/>
            <person name="Land M."/>
            <person name="Hauser L."/>
            <person name="Chang Y.J."/>
            <person name="Jeffries C.D."/>
            <person name="Bristow J."/>
            <person name="Eisen J.A."/>
            <person name="Markowitz V."/>
            <person name="Hugenholtz P."/>
            <person name="Kyrpides N.C."/>
            <person name="Klenk H.P."/>
        </authorList>
    </citation>
    <scope>NUCLEOTIDE SEQUENCE [LARGE SCALE GENOMIC DNA]</scope>
    <source>
        <strain evidence="3">DSM 44728 / CIP 108903 / NRRL B-16338 / NBRC 102104 / LLR-40K-21</strain>
    </source>
</reference>
<keyword evidence="1" id="KW-0472">Membrane</keyword>
<dbReference type="Proteomes" id="UP000000844">
    <property type="component" value="Chromosome"/>
</dbReference>
<evidence type="ECO:0000313" key="2">
    <source>
        <dbReference type="EMBL" id="ADD45987.1"/>
    </source>
</evidence>
<feature type="transmembrane region" description="Helical" evidence="1">
    <location>
        <begin position="145"/>
        <end position="168"/>
    </location>
</feature>
<evidence type="ECO:0000256" key="1">
    <source>
        <dbReference type="SAM" id="Phobius"/>
    </source>
</evidence>
<feature type="transmembrane region" description="Helical" evidence="1">
    <location>
        <begin position="7"/>
        <end position="29"/>
    </location>
</feature>
<dbReference type="HOGENOM" id="CLU_1004394_0_0_11"/>
<feature type="transmembrane region" description="Helical" evidence="1">
    <location>
        <begin position="88"/>
        <end position="106"/>
    </location>
</feature>
<organism evidence="2 3">
    <name type="scientific">Stackebrandtia nassauensis (strain DSM 44728 / CIP 108903 / NRRL B-16338 / NBRC 102104 / LLR-40K-21)</name>
    <dbReference type="NCBI Taxonomy" id="446470"/>
    <lineage>
        <taxon>Bacteria</taxon>
        <taxon>Bacillati</taxon>
        <taxon>Actinomycetota</taxon>
        <taxon>Actinomycetes</taxon>
        <taxon>Glycomycetales</taxon>
        <taxon>Glycomycetaceae</taxon>
        <taxon>Stackebrandtia</taxon>
    </lineage>
</organism>
<feature type="transmembrane region" description="Helical" evidence="1">
    <location>
        <begin position="252"/>
        <end position="273"/>
    </location>
</feature>
<feature type="transmembrane region" description="Helical" evidence="1">
    <location>
        <begin position="61"/>
        <end position="82"/>
    </location>
</feature>
<gene>
    <name evidence="2" type="ordered locus">Snas_6371</name>
</gene>
<evidence type="ECO:0000313" key="3">
    <source>
        <dbReference type="Proteomes" id="UP000000844"/>
    </source>
</evidence>
<sequence>MPPPTPVLWARAGVVVFTGFLAVALIAATGLRREVFAGVILVMQILTVVTYTQLRKPASPTITLVAGLVSAISADWLVFYSHPISLDRLVYIPAIALGIAVAGQFSRGPGREELTVSMGSTLFLSVVVSGFAGWIGLLGKPGGQQALWTGAIAVGAAVMAARACDLTLPKPRINRQVPRGAFGVVIGGMVGTAVAAYSAILLEGGPTPGTAAVGGLIIGLVGVLGDLAAGYTQAGRRIAGGGVALWPVRHGLGPLLAFGVAAPVSYLLGVYYLTQGG</sequence>
<dbReference type="KEGG" id="sna:Snas_6371"/>
<feature type="transmembrane region" description="Helical" evidence="1">
    <location>
        <begin position="118"/>
        <end position="139"/>
    </location>
</feature>
<dbReference type="AlphaFoldDB" id="D3Q4A2"/>
<proteinExistence type="predicted"/>
<keyword evidence="1" id="KW-1133">Transmembrane helix</keyword>